<dbReference type="PANTHER" id="PTHR23110">
    <property type="entry name" value="BTB DOMAIN TRANSCRIPTION FACTOR"/>
    <property type="match status" value="1"/>
</dbReference>
<feature type="region of interest" description="Disordered" evidence="6">
    <location>
        <begin position="127"/>
        <end position="213"/>
    </location>
</feature>
<dbReference type="SUPFAM" id="SSF54695">
    <property type="entry name" value="POZ domain"/>
    <property type="match status" value="1"/>
</dbReference>
<evidence type="ECO:0000313" key="8">
    <source>
        <dbReference type="EMBL" id="CAL8079054.1"/>
    </source>
</evidence>
<comment type="function">
    <text evidence="5">Putative transcription factor required for axon growth and guidance in the central and peripheral nervous systems. Repels CNS axons away from the midline by promoting the expression of the midline repellent sli and its receptor robo.</text>
</comment>
<reference evidence="8 9" key="1">
    <citation type="submission" date="2024-08" db="EMBL/GenBank/DDBJ databases">
        <authorList>
            <person name="Cucini C."/>
            <person name="Frati F."/>
        </authorList>
    </citation>
    <scope>NUCLEOTIDE SEQUENCE [LARGE SCALE GENOMIC DNA]</scope>
</reference>
<dbReference type="SMART" id="SM00225">
    <property type="entry name" value="BTB"/>
    <property type="match status" value="1"/>
</dbReference>
<evidence type="ECO:0000256" key="5">
    <source>
        <dbReference type="ARBA" id="ARBA00037382"/>
    </source>
</evidence>
<accession>A0ABP1PXF2</accession>
<organism evidence="8 9">
    <name type="scientific">Orchesella dallaii</name>
    <dbReference type="NCBI Taxonomy" id="48710"/>
    <lineage>
        <taxon>Eukaryota</taxon>
        <taxon>Metazoa</taxon>
        <taxon>Ecdysozoa</taxon>
        <taxon>Arthropoda</taxon>
        <taxon>Hexapoda</taxon>
        <taxon>Collembola</taxon>
        <taxon>Entomobryomorpha</taxon>
        <taxon>Entomobryoidea</taxon>
        <taxon>Orchesellidae</taxon>
        <taxon>Orchesellinae</taxon>
        <taxon>Orchesella</taxon>
    </lineage>
</organism>
<evidence type="ECO:0000256" key="2">
    <source>
        <dbReference type="ARBA" id="ARBA00022782"/>
    </source>
</evidence>
<feature type="region of interest" description="Disordered" evidence="6">
    <location>
        <begin position="458"/>
        <end position="521"/>
    </location>
</feature>
<feature type="compositionally biased region" description="Acidic residues" evidence="6">
    <location>
        <begin position="507"/>
        <end position="516"/>
    </location>
</feature>
<dbReference type="Proteomes" id="UP001642540">
    <property type="component" value="Unassembled WGS sequence"/>
</dbReference>
<dbReference type="CDD" id="cd18315">
    <property type="entry name" value="BTB_POZ_BAB-like"/>
    <property type="match status" value="1"/>
</dbReference>
<feature type="region of interest" description="Disordered" evidence="6">
    <location>
        <begin position="1"/>
        <end position="22"/>
    </location>
</feature>
<keyword evidence="9" id="KW-1185">Reference proteome</keyword>
<dbReference type="Gene3D" id="3.30.710.10">
    <property type="entry name" value="Potassium Channel Kv1.1, Chain A"/>
    <property type="match status" value="1"/>
</dbReference>
<feature type="region of interest" description="Disordered" evidence="6">
    <location>
        <begin position="325"/>
        <end position="419"/>
    </location>
</feature>
<feature type="compositionally biased region" description="Basic and acidic residues" evidence="6">
    <location>
        <begin position="127"/>
        <end position="144"/>
    </location>
</feature>
<dbReference type="EMBL" id="CAXLJM020000013">
    <property type="protein sequence ID" value="CAL8079054.1"/>
    <property type="molecule type" value="Genomic_DNA"/>
</dbReference>
<keyword evidence="1" id="KW-0217">Developmental protein</keyword>
<evidence type="ECO:0000256" key="4">
    <source>
        <dbReference type="ARBA" id="ARBA00023242"/>
    </source>
</evidence>
<dbReference type="InterPro" id="IPR000210">
    <property type="entry name" value="BTB/POZ_dom"/>
</dbReference>
<dbReference type="InterPro" id="IPR011333">
    <property type="entry name" value="SKP1/BTB/POZ_sf"/>
</dbReference>
<feature type="compositionally biased region" description="Polar residues" evidence="6">
    <location>
        <begin position="620"/>
        <end position="635"/>
    </location>
</feature>
<feature type="compositionally biased region" description="Acidic residues" evidence="6">
    <location>
        <begin position="541"/>
        <end position="552"/>
    </location>
</feature>
<proteinExistence type="predicted"/>
<feature type="compositionally biased region" description="Acidic residues" evidence="6">
    <location>
        <begin position="562"/>
        <end position="579"/>
    </location>
</feature>
<feature type="region of interest" description="Disordered" evidence="6">
    <location>
        <begin position="539"/>
        <end position="635"/>
    </location>
</feature>
<keyword evidence="3" id="KW-0524">Neurogenesis</keyword>
<dbReference type="InterPro" id="IPR051095">
    <property type="entry name" value="Dros_DevTransReg"/>
</dbReference>
<feature type="domain" description="BTB" evidence="7">
    <location>
        <begin position="241"/>
        <end position="306"/>
    </location>
</feature>
<feature type="compositionally biased region" description="Low complexity" evidence="6">
    <location>
        <begin position="458"/>
        <end position="467"/>
    </location>
</feature>
<protein>
    <recommendedName>
        <fullName evidence="7">BTB domain-containing protein</fullName>
    </recommendedName>
</protein>
<feature type="compositionally biased region" description="Low complexity" evidence="6">
    <location>
        <begin position="357"/>
        <end position="374"/>
    </location>
</feature>
<feature type="compositionally biased region" description="Low complexity" evidence="6">
    <location>
        <begin position="382"/>
        <end position="410"/>
    </location>
</feature>
<gene>
    <name evidence="8" type="ORF">ODALV1_LOCUS4266</name>
</gene>
<evidence type="ECO:0000259" key="7">
    <source>
        <dbReference type="PROSITE" id="PS50097"/>
    </source>
</evidence>
<evidence type="ECO:0000256" key="6">
    <source>
        <dbReference type="SAM" id="MobiDB-lite"/>
    </source>
</evidence>
<dbReference type="PROSITE" id="PS50097">
    <property type="entry name" value="BTB"/>
    <property type="match status" value="1"/>
</dbReference>
<sequence length="635" mass="68933">MSHMFLSHGGRPTKGNGRKRKGVDEYAAENRVDFTSRSIIRDGQLVRILVCRFCCQSIGARSDRIKEHLASKRHQKLKLEAFREAQEAGRDLTQEYSDDSVSGLLPEPPITMLKFPGKALAHLLEGEGRNQQRELTPEGDDRKSVMPNPPPLKEHIMNSPSPQSAHAVSLHQGTPVSGGMVGGGLVNNVGARSSSSVGGCASPPPSSTKDGPPQLLCVRWGNFDSNIVSMFSKLRNNETFVDVTIWCEGKQLKCHKMILSACSVYFEKMLTEVSNPHPVIVLSNMRFWEIQALVEFMYRGEVSVHQEKLQSLLRAAESLQIKGLGSPSNEMGIPGGLDGQNPLDEEISNSTMDMTTNSIHNNSNSHLQNHINNSMKDDNGPNSNSSSNSHSLHTSHHLGAAANNNNSNNNHQAPWQKFGLSGTSNMMGIDLSNHSGSGALSLSSLHGANLPLPLSLSAGSPQSVSGSQGSGCGPASKRRKKETPRRIDLPRTAGMPLPAFNSTMGSEIEEDDDAASEDSMAAHERNHVDGLKMDMQHDQSYGDEEECDGQENYEEHDPGAQGEDDISSEHGDDMDEEQDGALSLRVSNLSDSERMDRERSRKGNPMKKILGIGNNNNNNEGGTQNLIHNVSSGGD</sequence>
<dbReference type="PANTHER" id="PTHR23110:SF111">
    <property type="entry name" value="LONGITUDINALS LACKING PROTEIN, ISOFORMS F_I_K_T"/>
    <property type="match status" value="1"/>
</dbReference>
<comment type="caution">
    <text evidence="8">The sequence shown here is derived from an EMBL/GenBank/DDBJ whole genome shotgun (WGS) entry which is preliminary data.</text>
</comment>
<keyword evidence="4" id="KW-0539">Nucleus</keyword>
<evidence type="ECO:0000256" key="1">
    <source>
        <dbReference type="ARBA" id="ARBA00022473"/>
    </source>
</evidence>
<keyword evidence="2" id="KW-0221">Differentiation</keyword>
<dbReference type="Pfam" id="PF00651">
    <property type="entry name" value="BTB"/>
    <property type="match status" value="1"/>
</dbReference>
<name>A0ABP1PXF2_9HEXA</name>
<feature type="compositionally biased region" description="Basic and acidic residues" evidence="6">
    <location>
        <begin position="591"/>
        <end position="601"/>
    </location>
</feature>
<evidence type="ECO:0000313" key="9">
    <source>
        <dbReference type="Proteomes" id="UP001642540"/>
    </source>
</evidence>
<evidence type="ECO:0000256" key="3">
    <source>
        <dbReference type="ARBA" id="ARBA00022902"/>
    </source>
</evidence>